<sequence length="66" mass="7780">MLMEKLNEKTDYFMIFAAFMLALLFSAKVISLVLHQHINFRMKMALDFKTVGQNNNIKEIKDKNNK</sequence>
<reference evidence="2 3" key="1">
    <citation type="submission" date="2010-12" db="EMBL/GenBank/DDBJ databases">
        <authorList>
            <person name="Muzny D."/>
            <person name="Qin X."/>
            <person name="Deng J."/>
            <person name="Jiang H."/>
            <person name="Liu Y."/>
            <person name="Qu J."/>
            <person name="Song X.-Z."/>
            <person name="Zhang L."/>
            <person name="Thornton R."/>
            <person name="Coyle M."/>
            <person name="Francisco L."/>
            <person name="Jackson L."/>
            <person name="Javaid M."/>
            <person name="Korchina V."/>
            <person name="Kovar C."/>
            <person name="Mata R."/>
            <person name="Mathew T."/>
            <person name="Ngo R."/>
            <person name="Nguyen L."/>
            <person name="Nguyen N."/>
            <person name="Okwuonu G."/>
            <person name="Ongeri F."/>
            <person name="Pham C."/>
            <person name="Simmons D."/>
            <person name="Wilczek-Boney K."/>
            <person name="Hale W."/>
            <person name="Jakkamsetti A."/>
            <person name="Pham P."/>
            <person name="Ruth R."/>
            <person name="San Lucas F."/>
            <person name="Warren J."/>
            <person name="Zhang J."/>
            <person name="Zhao Z."/>
            <person name="Zhou C."/>
            <person name="Zhu D."/>
            <person name="Lee S."/>
            <person name="Bess C."/>
            <person name="Blankenburg K."/>
            <person name="Forbes L."/>
            <person name="Fu Q."/>
            <person name="Gubbala S."/>
            <person name="Hirani K."/>
            <person name="Jayaseelan J.C."/>
            <person name="Lara F."/>
            <person name="Munidasa M."/>
            <person name="Palculict T."/>
            <person name="Patil S."/>
            <person name="Pu L.-L."/>
            <person name="Saada N."/>
            <person name="Tang L."/>
            <person name="Weissenberger G."/>
            <person name="Zhu Y."/>
            <person name="Hemphill L."/>
            <person name="Shang Y."/>
            <person name="Youmans B."/>
            <person name="Ayvaz T."/>
            <person name="Ross M."/>
            <person name="Santibanez J."/>
            <person name="Aqrawi P."/>
            <person name="Gross S."/>
            <person name="Joshi V."/>
            <person name="Fowler G."/>
            <person name="Nazareth L."/>
            <person name="Reid J."/>
            <person name="Worley K."/>
            <person name="Petrosino J."/>
            <person name="Highlander S."/>
            <person name="Gibbs R."/>
        </authorList>
    </citation>
    <scope>NUCLEOTIDE SEQUENCE [LARGE SCALE GENOMIC DNA]</scope>
    <source>
        <strain evidence="2 3">DSM 3986</strain>
    </source>
</reference>
<organism evidence="2 3">
    <name type="scientific">Lachnoanaerobaculum saburreum DSM 3986</name>
    <dbReference type="NCBI Taxonomy" id="887325"/>
    <lineage>
        <taxon>Bacteria</taxon>
        <taxon>Bacillati</taxon>
        <taxon>Bacillota</taxon>
        <taxon>Clostridia</taxon>
        <taxon>Lachnospirales</taxon>
        <taxon>Lachnospiraceae</taxon>
        <taxon>Lachnoanaerobaculum</taxon>
    </lineage>
</organism>
<keyword evidence="1" id="KW-1133">Transmembrane helix</keyword>
<protein>
    <submittedName>
        <fullName evidence="2">Uncharacterized protein</fullName>
    </submittedName>
</protein>
<dbReference type="Proteomes" id="UP000003434">
    <property type="component" value="Unassembled WGS sequence"/>
</dbReference>
<evidence type="ECO:0000256" key="1">
    <source>
        <dbReference type="SAM" id="Phobius"/>
    </source>
</evidence>
<accession>E6LQR4</accession>
<comment type="caution">
    <text evidence="2">The sequence shown here is derived from an EMBL/GenBank/DDBJ whole genome shotgun (WGS) entry which is preliminary data.</text>
</comment>
<keyword evidence="1" id="KW-0472">Membrane</keyword>
<dbReference type="HOGENOM" id="CLU_2916634_0_0_9"/>
<proteinExistence type="predicted"/>
<dbReference type="EMBL" id="AEPW01000088">
    <property type="protein sequence ID" value="EFU75826.1"/>
    <property type="molecule type" value="Genomic_DNA"/>
</dbReference>
<keyword evidence="1" id="KW-0812">Transmembrane</keyword>
<gene>
    <name evidence="2" type="ORF">HMPREF0381_2299</name>
</gene>
<dbReference type="eggNOG" id="ENOG5034A0E">
    <property type="taxonomic scope" value="Bacteria"/>
</dbReference>
<name>E6LQR4_9FIRM</name>
<feature type="transmembrane region" description="Helical" evidence="1">
    <location>
        <begin position="12"/>
        <end position="34"/>
    </location>
</feature>
<evidence type="ECO:0000313" key="2">
    <source>
        <dbReference type="EMBL" id="EFU75826.1"/>
    </source>
</evidence>
<evidence type="ECO:0000313" key="3">
    <source>
        <dbReference type="Proteomes" id="UP000003434"/>
    </source>
</evidence>
<dbReference type="AlphaFoldDB" id="E6LQR4"/>